<dbReference type="RefSeq" id="WP_034774735.1">
    <property type="nucleotide sequence ID" value="NZ_JPER01000001.1"/>
</dbReference>
<evidence type="ECO:0008006" key="4">
    <source>
        <dbReference type="Google" id="ProtNLM"/>
    </source>
</evidence>
<dbReference type="SUPFAM" id="SSF55486">
    <property type="entry name" value="Metalloproteases ('zincins'), catalytic domain"/>
    <property type="match status" value="1"/>
</dbReference>
<reference evidence="2 3" key="1">
    <citation type="submission" date="2014-06" db="EMBL/GenBank/DDBJ databases">
        <title>The draft genome sequence of Idiomarina salinarum ISL-52.</title>
        <authorList>
            <person name="Du J."/>
            <person name="Shao Z."/>
        </authorList>
    </citation>
    <scope>NUCLEOTIDE SEQUENCE [LARGE SCALE GENOMIC DNA]</scope>
    <source>
        <strain evidence="2 3">ISL-52</strain>
    </source>
</reference>
<dbReference type="AlphaFoldDB" id="A0A094LAZ7"/>
<dbReference type="OrthoDB" id="5935180at2"/>
<keyword evidence="3" id="KW-1185">Reference proteome</keyword>
<name>A0A094LAZ7_9GAMM</name>
<organism evidence="2 3">
    <name type="scientific">Pseudidiomarina salinarum</name>
    <dbReference type="NCBI Taxonomy" id="435908"/>
    <lineage>
        <taxon>Bacteria</taxon>
        <taxon>Pseudomonadati</taxon>
        <taxon>Pseudomonadota</taxon>
        <taxon>Gammaproteobacteria</taxon>
        <taxon>Alteromonadales</taxon>
        <taxon>Idiomarinaceae</taxon>
        <taxon>Pseudidiomarina</taxon>
    </lineage>
</organism>
<comment type="caution">
    <text evidence="2">The sequence shown here is derived from an EMBL/GenBank/DDBJ whole genome shotgun (WGS) entry which is preliminary data.</text>
</comment>
<proteinExistence type="predicted"/>
<protein>
    <recommendedName>
        <fullName evidence="4">Peptidase M1 membrane alanine aminopeptidase domain-containing protein</fullName>
    </recommendedName>
</protein>
<sequence>MSSKKLLFSLAAGAGIIWVAAHFYDASVTETVRVVMQKTDGTHWSVHYELEQQTDRLVFVRAPDHTRVNRWQPVSDQFMVAVDTATNEEFLARRDGQPFDQVSISLTPTYIPLLKDYAPFSPFTDGGMAWFSGRFKVCPLTCDDARRLTYDFRMEAQRLDYIRLPGLSGQQAVSWQESADDGYMVYVGPLAPAITKLETIIDPGLPPALQASLQRDLPPLMGYFSDRLGALNERPMIMASFSSTSDGRYGQQGGVIGSQLFVHWYGHSLYERMKNNDFVNETLWFFAHEVAHLFQGNLFSNEDSWIHEGAAEFMAYEYLQSQGMSDTFLSQQLASALTLCEEPLTDDLFAKHYACGLVVASRIDSELKMNYPLGLFRLWELYQLHVEQHPDEVGADAYFRILAELTSQNFANSVRSYLERQFSA</sequence>
<dbReference type="InterPro" id="IPR027268">
    <property type="entry name" value="Peptidase_M4/M1_CTD_sf"/>
</dbReference>
<dbReference type="STRING" id="435908.IDSA_05135"/>
<feature type="signal peptide" evidence="1">
    <location>
        <begin position="1"/>
        <end position="20"/>
    </location>
</feature>
<dbReference type="Gene3D" id="1.10.390.10">
    <property type="entry name" value="Neutral Protease Domain 2"/>
    <property type="match status" value="1"/>
</dbReference>
<evidence type="ECO:0000256" key="1">
    <source>
        <dbReference type="SAM" id="SignalP"/>
    </source>
</evidence>
<dbReference type="eggNOG" id="ENOG5032QIG">
    <property type="taxonomic scope" value="Bacteria"/>
</dbReference>
<accession>A0A094LAZ7</accession>
<keyword evidence="1" id="KW-0732">Signal</keyword>
<gene>
    <name evidence="2" type="ORF">IDSA_05135</name>
</gene>
<evidence type="ECO:0000313" key="2">
    <source>
        <dbReference type="EMBL" id="KFZ32058.1"/>
    </source>
</evidence>
<dbReference type="Proteomes" id="UP000054363">
    <property type="component" value="Unassembled WGS sequence"/>
</dbReference>
<dbReference type="EMBL" id="JPER01000001">
    <property type="protein sequence ID" value="KFZ32058.1"/>
    <property type="molecule type" value="Genomic_DNA"/>
</dbReference>
<feature type="chain" id="PRO_5001907676" description="Peptidase M1 membrane alanine aminopeptidase domain-containing protein" evidence="1">
    <location>
        <begin position="21"/>
        <end position="424"/>
    </location>
</feature>
<evidence type="ECO:0000313" key="3">
    <source>
        <dbReference type="Proteomes" id="UP000054363"/>
    </source>
</evidence>